<dbReference type="EMBL" id="SRRH01000724">
    <property type="protein sequence ID" value="KAG6285471.1"/>
    <property type="molecule type" value="Genomic_DNA"/>
</dbReference>
<accession>A0A9P7QBS9</accession>
<dbReference type="AlphaFoldDB" id="A0A9P7QBS9"/>
<organism evidence="2 3">
    <name type="scientific">Claviceps aff. purpurea</name>
    <dbReference type="NCBI Taxonomy" id="1967640"/>
    <lineage>
        <taxon>Eukaryota</taxon>
        <taxon>Fungi</taxon>
        <taxon>Dikarya</taxon>
        <taxon>Ascomycota</taxon>
        <taxon>Pezizomycotina</taxon>
        <taxon>Sordariomycetes</taxon>
        <taxon>Hypocreomycetidae</taxon>
        <taxon>Hypocreales</taxon>
        <taxon>Clavicipitaceae</taxon>
        <taxon>Claviceps</taxon>
    </lineage>
</organism>
<dbReference type="InterPro" id="IPR059181">
    <property type="entry name" value="RWDD2A-B_C"/>
</dbReference>
<proteinExistence type="predicted"/>
<sequence length="304" mass="33992">MTMSHSVLSQNLIGQQLAQIDLLLAMFPDEDAISLSETTSTSLNAWRSMQNNAINELPPNTSMSVSLLLTLGIDLGLDREGTVNRTIQLDIRVPFFTCNDDQHDADEPPYPAVRLVQPSWMSKAEAAALTAGAPKNQDLLSLIENFRDAASCHLLQTNVPAMTARACLQDTEPEPLVRTWFYFPSISTRSKRTDLVKYAPTYALTGFLLSGKPGILCLEGTAHNVDVYMRFIKTESWSDIPAHHKKVTERLREHGVNRAFAEMQEITDTLGNRRGERANRGDMRLLEAWLVERGLGEAFIKVFM</sequence>
<evidence type="ECO:0000313" key="3">
    <source>
        <dbReference type="Proteomes" id="UP000707071"/>
    </source>
</evidence>
<comment type="caution">
    <text evidence="2">The sequence shown here is derived from an EMBL/GenBank/DDBJ whole genome shotgun (WGS) entry which is preliminary data.</text>
</comment>
<protein>
    <recommendedName>
        <fullName evidence="1">Small nuclear ribonucleoprotein Prp3 C-terminal domain-containing protein</fullName>
    </recommendedName>
</protein>
<keyword evidence="3" id="KW-1185">Reference proteome</keyword>
<reference evidence="2 3" key="1">
    <citation type="journal article" date="2020" name="bioRxiv">
        <title>Whole genome comparisons of ergot fungi reveals the divergence and evolution of species within the genus Claviceps are the result of varying mechanisms driving genome evolution and host range expansion.</title>
        <authorList>
            <person name="Wyka S.A."/>
            <person name="Mondo S.J."/>
            <person name="Liu M."/>
            <person name="Dettman J."/>
            <person name="Nalam V."/>
            <person name="Broders K.D."/>
        </authorList>
    </citation>
    <scope>NUCLEOTIDE SEQUENCE [LARGE SCALE GENOMIC DNA]</scope>
    <source>
        <strain evidence="2 3">Clav52</strain>
    </source>
</reference>
<dbReference type="SUPFAM" id="SSF54495">
    <property type="entry name" value="UBC-like"/>
    <property type="match status" value="1"/>
</dbReference>
<evidence type="ECO:0000259" key="1">
    <source>
        <dbReference type="Pfam" id="PF06544"/>
    </source>
</evidence>
<dbReference type="InterPro" id="IPR017359">
    <property type="entry name" value="Phi-like"/>
</dbReference>
<name>A0A9P7QBS9_9HYPO</name>
<dbReference type="Proteomes" id="UP000707071">
    <property type="component" value="Unassembled WGS sequence"/>
</dbReference>
<dbReference type="CDD" id="cd24163">
    <property type="entry name" value="RWDD2_C"/>
    <property type="match status" value="1"/>
</dbReference>
<dbReference type="PIRSF" id="PIRSF038021">
    <property type="entry name" value="UCP038021_RWDD2"/>
    <property type="match status" value="1"/>
</dbReference>
<dbReference type="PANTHER" id="PTHR15955:SF10">
    <property type="entry name" value="DUF1115 DOMAIN PROTEIN (AFU_ORTHOLOGUE AFUA_5G14750)"/>
    <property type="match status" value="1"/>
</dbReference>
<dbReference type="Pfam" id="PF06544">
    <property type="entry name" value="Prp3_C"/>
    <property type="match status" value="1"/>
</dbReference>
<evidence type="ECO:0000313" key="2">
    <source>
        <dbReference type="EMBL" id="KAG6285471.1"/>
    </source>
</evidence>
<dbReference type="InterPro" id="IPR010541">
    <property type="entry name" value="Prp3_C"/>
</dbReference>
<feature type="domain" description="Small nuclear ribonucleoprotein Prp3 C-terminal" evidence="1">
    <location>
        <begin position="179"/>
        <end position="260"/>
    </location>
</feature>
<dbReference type="InterPro" id="IPR016135">
    <property type="entry name" value="UBQ-conjugating_enzyme/RWD"/>
</dbReference>
<dbReference type="PANTHER" id="PTHR15955">
    <property type="entry name" value="RWD DOMAIN CONTAINING PROTEIN 2"/>
    <property type="match status" value="1"/>
</dbReference>
<gene>
    <name evidence="2" type="ORF">E4U09_007286</name>
</gene>